<accession>A0A165DJ89</accession>
<dbReference type="InParanoid" id="A0A165DJ89"/>
<dbReference type="AlphaFoldDB" id="A0A165DJ89"/>
<reference evidence="1 2" key="1">
    <citation type="journal article" date="2016" name="Mol. Biol. Evol.">
        <title>Comparative Genomics of Early-Diverging Mushroom-Forming Fungi Provides Insights into the Origins of Lignocellulose Decay Capabilities.</title>
        <authorList>
            <person name="Nagy L.G."/>
            <person name="Riley R."/>
            <person name="Tritt A."/>
            <person name="Adam C."/>
            <person name="Daum C."/>
            <person name="Floudas D."/>
            <person name="Sun H."/>
            <person name="Yadav J.S."/>
            <person name="Pangilinan J."/>
            <person name="Larsson K.H."/>
            <person name="Matsuura K."/>
            <person name="Barry K."/>
            <person name="Labutti K."/>
            <person name="Kuo R."/>
            <person name="Ohm R.A."/>
            <person name="Bhattacharya S.S."/>
            <person name="Shirouzu T."/>
            <person name="Yoshinaga Y."/>
            <person name="Martin F.M."/>
            <person name="Grigoriev I.V."/>
            <person name="Hibbett D.S."/>
        </authorList>
    </citation>
    <scope>NUCLEOTIDE SEQUENCE [LARGE SCALE GENOMIC DNA]</scope>
    <source>
        <strain evidence="1 2">HHB12029</strain>
    </source>
</reference>
<name>A0A165DJ89_EXIGL</name>
<evidence type="ECO:0000313" key="1">
    <source>
        <dbReference type="EMBL" id="KZV84675.1"/>
    </source>
</evidence>
<organism evidence="1 2">
    <name type="scientific">Exidia glandulosa HHB12029</name>
    <dbReference type="NCBI Taxonomy" id="1314781"/>
    <lineage>
        <taxon>Eukaryota</taxon>
        <taxon>Fungi</taxon>
        <taxon>Dikarya</taxon>
        <taxon>Basidiomycota</taxon>
        <taxon>Agaricomycotina</taxon>
        <taxon>Agaricomycetes</taxon>
        <taxon>Auriculariales</taxon>
        <taxon>Exidiaceae</taxon>
        <taxon>Exidia</taxon>
    </lineage>
</organism>
<dbReference type="Proteomes" id="UP000077266">
    <property type="component" value="Unassembled WGS sequence"/>
</dbReference>
<protein>
    <submittedName>
        <fullName evidence="1">Uncharacterized protein</fullName>
    </submittedName>
</protein>
<evidence type="ECO:0000313" key="2">
    <source>
        <dbReference type="Proteomes" id="UP000077266"/>
    </source>
</evidence>
<gene>
    <name evidence="1" type="ORF">EXIGLDRAFT_776258</name>
</gene>
<proteinExistence type="predicted"/>
<dbReference type="EMBL" id="KV426214">
    <property type="protein sequence ID" value="KZV84675.1"/>
    <property type="molecule type" value="Genomic_DNA"/>
</dbReference>
<keyword evidence="2" id="KW-1185">Reference proteome</keyword>
<sequence>MRNTFTFVNLLVLVRTQQPGRLDLAPLRMANAGEAKQARGRPQKAYQALDPTEAGAAPDIPPAQQRPFAEAPAAIATLQRAKGSKKLWGHCYLLLELQLLFDSTMVKSELEKQLETLITDELKQRISTNSPPPDKPVLG</sequence>